<dbReference type="Proteomes" id="UP000321638">
    <property type="component" value="Unassembled WGS sequence"/>
</dbReference>
<evidence type="ECO:0000259" key="5">
    <source>
        <dbReference type="PROSITE" id="PS50893"/>
    </source>
</evidence>
<dbReference type="InterPro" id="IPR017871">
    <property type="entry name" value="ABC_transporter-like_CS"/>
</dbReference>
<proteinExistence type="inferred from homology"/>
<evidence type="ECO:0000313" key="6">
    <source>
        <dbReference type="EMBL" id="TXL69936.1"/>
    </source>
</evidence>
<dbReference type="SUPFAM" id="SSF50331">
    <property type="entry name" value="MOP-like"/>
    <property type="match status" value="1"/>
</dbReference>
<dbReference type="GO" id="GO:0005524">
    <property type="term" value="F:ATP binding"/>
    <property type="evidence" value="ECO:0007669"/>
    <property type="project" value="UniProtKB-KW"/>
</dbReference>
<gene>
    <name evidence="6" type="ORF">FHP25_36630</name>
</gene>
<keyword evidence="2" id="KW-0813">Transport</keyword>
<dbReference type="FunFam" id="3.40.50.300:FF:000133">
    <property type="entry name" value="Spermidine/putrescine import ATP-binding protein PotA"/>
    <property type="match status" value="1"/>
</dbReference>
<comment type="caution">
    <text evidence="6">The sequence shown here is derived from an EMBL/GenBank/DDBJ whole genome shotgun (WGS) entry which is preliminary data.</text>
</comment>
<dbReference type="GO" id="GO:0022857">
    <property type="term" value="F:transmembrane transporter activity"/>
    <property type="evidence" value="ECO:0007669"/>
    <property type="project" value="InterPro"/>
</dbReference>
<dbReference type="OrthoDB" id="9802264at2"/>
<keyword evidence="4 6" id="KW-0067">ATP-binding</keyword>
<dbReference type="Pfam" id="PF00005">
    <property type="entry name" value="ABC_tran"/>
    <property type="match status" value="1"/>
</dbReference>
<organism evidence="6 7">
    <name type="scientific">Vineibacter terrae</name>
    <dbReference type="NCBI Taxonomy" id="2586908"/>
    <lineage>
        <taxon>Bacteria</taxon>
        <taxon>Pseudomonadati</taxon>
        <taxon>Pseudomonadota</taxon>
        <taxon>Alphaproteobacteria</taxon>
        <taxon>Hyphomicrobiales</taxon>
        <taxon>Vineibacter</taxon>
    </lineage>
</organism>
<protein>
    <submittedName>
        <fullName evidence="6">ABC transporter ATP-binding protein</fullName>
    </submittedName>
</protein>
<dbReference type="GO" id="GO:0043190">
    <property type="term" value="C:ATP-binding cassette (ABC) transporter complex"/>
    <property type="evidence" value="ECO:0007669"/>
    <property type="project" value="InterPro"/>
</dbReference>
<dbReference type="InterPro" id="IPR003593">
    <property type="entry name" value="AAA+_ATPase"/>
</dbReference>
<evidence type="ECO:0000256" key="4">
    <source>
        <dbReference type="ARBA" id="ARBA00022840"/>
    </source>
</evidence>
<feature type="domain" description="ABC transporter" evidence="5">
    <location>
        <begin position="11"/>
        <end position="241"/>
    </location>
</feature>
<comment type="similarity">
    <text evidence="1">Belongs to the ABC transporter superfamily.</text>
</comment>
<dbReference type="InterPro" id="IPR050093">
    <property type="entry name" value="ABC_SmlMolc_Importer"/>
</dbReference>
<dbReference type="Gene3D" id="2.40.50.140">
    <property type="entry name" value="Nucleic acid-binding proteins"/>
    <property type="match status" value="1"/>
</dbReference>
<dbReference type="PROSITE" id="PS50893">
    <property type="entry name" value="ABC_TRANSPORTER_2"/>
    <property type="match status" value="1"/>
</dbReference>
<reference evidence="6 7" key="1">
    <citation type="submission" date="2019-06" db="EMBL/GenBank/DDBJ databases">
        <title>New taxonomy in bacterial strain CC-CFT640, isolated from vineyard.</title>
        <authorList>
            <person name="Lin S.-Y."/>
            <person name="Tsai C.-F."/>
            <person name="Young C.-C."/>
        </authorList>
    </citation>
    <scope>NUCLEOTIDE SEQUENCE [LARGE SCALE GENOMIC DNA]</scope>
    <source>
        <strain evidence="6 7">CC-CFT640</strain>
    </source>
</reference>
<evidence type="ECO:0000313" key="7">
    <source>
        <dbReference type="Proteomes" id="UP000321638"/>
    </source>
</evidence>
<dbReference type="InterPro" id="IPR008995">
    <property type="entry name" value="Mo/tungstate-bd_C_term_dom"/>
</dbReference>
<dbReference type="Pfam" id="PF08402">
    <property type="entry name" value="TOBE_2"/>
    <property type="match status" value="1"/>
</dbReference>
<dbReference type="SUPFAM" id="SSF52540">
    <property type="entry name" value="P-loop containing nucleoside triphosphate hydrolases"/>
    <property type="match status" value="1"/>
</dbReference>
<dbReference type="EMBL" id="VDUZ01000068">
    <property type="protein sequence ID" value="TXL69936.1"/>
    <property type="molecule type" value="Genomic_DNA"/>
</dbReference>
<dbReference type="PANTHER" id="PTHR42781:SF4">
    <property type="entry name" value="SPERMIDINE_PUTRESCINE IMPORT ATP-BINDING PROTEIN POTA"/>
    <property type="match status" value="1"/>
</dbReference>
<evidence type="ECO:0000256" key="1">
    <source>
        <dbReference type="ARBA" id="ARBA00005417"/>
    </source>
</evidence>
<keyword evidence="3" id="KW-0547">Nucleotide-binding</keyword>
<dbReference type="PROSITE" id="PS00211">
    <property type="entry name" value="ABC_TRANSPORTER_1"/>
    <property type="match status" value="1"/>
</dbReference>
<dbReference type="Gene3D" id="2.40.50.100">
    <property type="match status" value="1"/>
</dbReference>
<dbReference type="GO" id="GO:0015847">
    <property type="term" value="P:putrescine transport"/>
    <property type="evidence" value="ECO:0007669"/>
    <property type="project" value="UniProtKB-ARBA"/>
</dbReference>
<name>A0A5C8P8R8_9HYPH</name>
<evidence type="ECO:0000256" key="3">
    <source>
        <dbReference type="ARBA" id="ARBA00022741"/>
    </source>
</evidence>
<dbReference type="InterPro" id="IPR003439">
    <property type="entry name" value="ABC_transporter-like_ATP-bd"/>
</dbReference>
<accession>A0A5C8P8R8</accession>
<sequence length="371" mass="39176">MAVTDKRGNDLALSGVNHWFGPTQALDGVSLRIDPGEMVALLGPSGCGKTTLLQIIAGFLQPTEGEVLLDGGRVDHIPANRRRVGMVFQNYALFPHLSVFENVAYGLRARKMPGAAIKAKVAEMLALVKMGHLADRLPSQLSGGQQQRVALARALAIEPGIVLLDEPFSALDKNLRLDMQIEIKGLLKGYGVTSIIVTHDQEEALSMADRIVVMNRGRIEQVGTPDILYDRPATLFVNQFIGHANFLQAALVAPRRVKLEAGIEIDLAEPAPQPVGSAVLVSIRPENIAISGTSAGPTIPVKVRITMPLGAADVIEAVTPNGETVKIHKTRSPASKPIASGTALALSVVDPTGIGIFAAPAGDPASTLHGP</sequence>
<dbReference type="Gene3D" id="3.40.50.300">
    <property type="entry name" value="P-loop containing nucleotide triphosphate hydrolases"/>
    <property type="match status" value="1"/>
</dbReference>
<dbReference type="InterPro" id="IPR027417">
    <property type="entry name" value="P-loop_NTPase"/>
</dbReference>
<dbReference type="InterPro" id="IPR012340">
    <property type="entry name" value="NA-bd_OB-fold"/>
</dbReference>
<dbReference type="InterPro" id="IPR013611">
    <property type="entry name" value="Transp-assoc_OB_typ2"/>
</dbReference>
<dbReference type="PANTHER" id="PTHR42781">
    <property type="entry name" value="SPERMIDINE/PUTRESCINE IMPORT ATP-BINDING PROTEIN POTA"/>
    <property type="match status" value="1"/>
</dbReference>
<dbReference type="AlphaFoldDB" id="A0A5C8P8R8"/>
<dbReference type="SMART" id="SM00382">
    <property type="entry name" value="AAA"/>
    <property type="match status" value="1"/>
</dbReference>
<dbReference type="GO" id="GO:0016887">
    <property type="term" value="F:ATP hydrolysis activity"/>
    <property type="evidence" value="ECO:0007669"/>
    <property type="project" value="InterPro"/>
</dbReference>
<keyword evidence="7" id="KW-1185">Reference proteome</keyword>
<evidence type="ECO:0000256" key="2">
    <source>
        <dbReference type="ARBA" id="ARBA00022448"/>
    </source>
</evidence>